<dbReference type="AlphaFoldDB" id="A0A2A9CVH4"/>
<evidence type="ECO:0000256" key="1">
    <source>
        <dbReference type="SAM" id="Coils"/>
    </source>
</evidence>
<proteinExistence type="predicted"/>
<dbReference type="EMBL" id="PDJC01000001">
    <property type="protein sequence ID" value="PFG18408.1"/>
    <property type="molecule type" value="Genomic_DNA"/>
</dbReference>
<sequence>MIQIPGFKTVLRGYDPTEVDRAIGDLAKARDQARSEAADSAIESTKLQATVAQLEEQLSGYRTRLAAVEQNQPSDQPSFNDLGARIGRMLALAEDEADELKTRAKAEAERLSAEAEEAANQTKSAADRYARDVVSKADTEAARIVEAAKRQADEIVDYADREAVARREEAEAVYEHQRARAAAAAAEFERSLAERRDKAAEEFAAQMAANEQAINRAQERQVALEMEGDRALAEAKLAAESTIKAAREEAIQHVEAARLAALKIRRESERELQAATGRRDAINAQLANVRQMLATLGGTVASPLAELDEIEFAPIPSSAASPVETVTPEAADVVDESSQS</sequence>
<protein>
    <submittedName>
        <fullName evidence="3">DivIVA domain-containing protein</fullName>
    </submittedName>
</protein>
<accession>A0A2A9CVH4</accession>
<dbReference type="RefSeq" id="WP_098461768.1">
    <property type="nucleotide sequence ID" value="NZ_PDJC01000001.1"/>
</dbReference>
<evidence type="ECO:0000313" key="3">
    <source>
        <dbReference type="EMBL" id="PFG18408.1"/>
    </source>
</evidence>
<dbReference type="OrthoDB" id="3209732at2"/>
<name>A0A2A9CVH4_9ACTN</name>
<comment type="caution">
    <text evidence="3">The sequence shown here is derived from an EMBL/GenBank/DDBJ whole genome shotgun (WGS) entry which is preliminary data.</text>
</comment>
<dbReference type="InterPro" id="IPR019933">
    <property type="entry name" value="DivIVA_domain"/>
</dbReference>
<reference evidence="3 4" key="1">
    <citation type="submission" date="2017-10" db="EMBL/GenBank/DDBJ databases">
        <title>Sequencing the genomes of 1000 actinobacteria strains.</title>
        <authorList>
            <person name="Klenk H.-P."/>
        </authorList>
    </citation>
    <scope>NUCLEOTIDE SEQUENCE [LARGE SCALE GENOMIC DNA]</scope>
    <source>
        <strain evidence="3 4">DSM 15597</strain>
    </source>
</reference>
<keyword evidence="1" id="KW-0175">Coiled coil</keyword>
<evidence type="ECO:0000256" key="2">
    <source>
        <dbReference type="SAM" id="MobiDB-lite"/>
    </source>
</evidence>
<feature type="coiled-coil region" evidence="1">
    <location>
        <begin position="167"/>
        <end position="227"/>
    </location>
</feature>
<gene>
    <name evidence="3" type="ORF">ATK74_2996</name>
</gene>
<dbReference type="Proteomes" id="UP000226079">
    <property type="component" value="Unassembled WGS sequence"/>
</dbReference>
<keyword evidence="4" id="KW-1185">Reference proteome</keyword>
<feature type="region of interest" description="Disordered" evidence="2">
    <location>
        <begin position="316"/>
        <end position="340"/>
    </location>
</feature>
<organism evidence="3 4">
    <name type="scientific">Propionicimonas paludicola</name>
    <dbReference type="NCBI Taxonomy" id="185243"/>
    <lineage>
        <taxon>Bacteria</taxon>
        <taxon>Bacillati</taxon>
        <taxon>Actinomycetota</taxon>
        <taxon>Actinomycetes</taxon>
        <taxon>Propionibacteriales</taxon>
        <taxon>Nocardioidaceae</taxon>
        <taxon>Propionicimonas</taxon>
    </lineage>
</organism>
<feature type="coiled-coil region" evidence="1">
    <location>
        <begin position="44"/>
        <end position="128"/>
    </location>
</feature>
<dbReference type="NCBIfam" id="TIGR03544">
    <property type="entry name" value="DivI1A_domain"/>
    <property type="match status" value="1"/>
</dbReference>
<evidence type="ECO:0000313" key="4">
    <source>
        <dbReference type="Proteomes" id="UP000226079"/>
    </source>
</evidence>